<protein>
    <submittedName>
        <fullName evidence="1">Uncharacterized protein</fullName>
    </submittedName>
</protein>
<keyword evidence="2" id="KW-1185">Reference proteome</keyword>
<proteinExistence type="predicted"/>
<reference evidence="1 2" key="1">
    <citation type="submission" date="2016-10" db="EMBL/GenBank/DDBJ databases">
        <authorList>
            <person name="Varghese N."/>
            <person name="Submissions S."/>
        </authorList>
    </citation>
    <scope>NUCLEOTIDE SEQUENCE [LARGE SCALE GENOMIC DNA]</scope>
    <source>
        <strain evidence="1 2">DSM 25353</strain>
    </source>
</reference>
<accession>A0A8X8IFH2</accession>
<evidence type="ECO:0000313" key="1">
    <source>
        <dbReference type="EMBL" id="SDX05754.1"/>
    </source>
</evidence>
<dbReference type="AlphaFoldDB" id="A0A8X8IFH2"/>
<organism evidence="1 2">
    <name type="scientific">Hydrobacter penzbergensis</name>
    <dbReference type="NCBI Taxonomy" id="1235997"/>
    <lineage>
        <taxon>Bacteria</taxon>
        <taxon>Pseudomonadati</taxon>
        <taxon>Bacteroidota</taxon>
        <taxon>Chitinophagia</taxon>
        <taxon>Chitinophagales</taxon>
        <taxon>Chitinophagaceae</taxon>
        <taxon>Hydrobacter</taxon>
    </lineage>
</organism>
<comment type="caution">
    <text evidence="1">The sequence shown here is derived from an EMBL/GenBank/DDBJ whole genome shotgun (WGS) entry which is preliminary data.</text>
</comment>
<gene>
    <name evidence="1" type="ORF">SAMN05444410_108164</name>
</gene>
<evidence type="ECO:0000313" key="2">
    <source>
        <dbReference type="Proteomes" id="UP000198711"/>
    </source>
</evidence>
<name>A0A8X8IFH2_9BACT</name>
<dbReference type="EMBL" id="FNNO01000008">
    <property type="protein sequence ID" value="SDX05754.1"/>
    <property type="molecule type" value="Genomic_DNA"/>
</dbReference>
<dbReference type="Proteomes" id="UP000198711">
    <property type="component" value="Unassembled WGS sequence"/>
</dbReference>
<sequence length="43" mass="5084">MIRDLISEFLNSWPEEKKEIILEQASNKDYNVKLKKRGAYTSP</sequence>